<dbReference type="Proteomes" id="UP001497472">
    <property type="component" value="Unassembled WGS sequence"/>
</dbReference>
<accession>A0AAV1JF89</accession>
<name>A0AAV1JF89_9NEOP</name>
<gene>
    <name evidence="1" type="ORF">LNINA_LOCUS6747</name>
</gene>
<dbReference type="AlphaFoldDB" id="A0AAV1JF89"/>
<evidence type="ECO:0000313" key="2">
    <source>
        <dbReference type="Proteomes" id="UP001497472"/>
    </source>
</evidence>
<organism evidence="1 2">
    <name type="scientific">Leptosia nina</name>
    <dbReference type="NCBI Taxonomy" id="320188"/>
    <lineage>
        <taxon>Eukaryota</taxon>
        <taxon>Metazoa</taxon>
        <taxon>Ecdysozoa</taxon>
        <taxon>Arthropoda</taxon>
        <taxon>Hexapoda</taxon>
        <taxon>Insecta</taxon>
        <taxon>Pterygota</taxon>
        <taxon>Neoptera</taxon>
        <taxon>Endopterygota</taxon>
        <taxon>Lepidoptera</taxon>
        <taxon>Glossata</taxon>
        <taxon>Ditrysia</taxon>
        <taxon>Papilionoidea</taxon>
        <taxon>Pieridae</taxon>
        <taxon>Pierinae</taxon>
        <taxon>Leptosia</taxon>
    </lineage>
</organism>
<proteinExistence type="predicted"/>
<comment type="caution">
    <text evidence="1">The sequence shown here is derived from an EMBL/GenBank/DDBJ whole genome shotgun (WGS) entry which is preliminary data.</text>
</comment>
<evidence type="ECO:0000313" key="1">
    <source>
        <dbReference type="EMBL" id="CAK1547256.1"/>
    </source>
</evidence>
<sequence length="79" mass="9161">MLKRNIDVKLYISRTQGVHVEFLVWVSHPGCGMHLRPPGKNVGPDKQKSIGDNRERDLIQPIMVTDMNARRHYERDIPV</sequence>
<keyword evidence="2" id="KW-1185">Reference proteome</keyword>
<reference evidence="1 2" key="1">
    <citation type="submission" date="2023-11" db="EMBL/GenBank/DDBJ databases">
        <authorList>
            <person name="Okamura Y."/>
        </authorList>
    </citation>
    <scope>NUCLEOTIDE SEQUENCE [LARGE SCALE GENOMIC DNA]</scope>
</reference>
<dbReference type="EMBL" id="CAVLEF010000009">
    <property type="protein sequence ID" value="CAK1547256.1"/>
    <property type="molecule type" value="Genomic_DNA"/>
</dbReference>
<protein>
    <submittedName>
        <fullName evidence="1">Uncharacterized protein</fullName>
    </submittedName>
</protein>